<feature type="transmembrane region" description="Helical" evidence="6">
    <location>
        <begin position="420"/>
        <end position="440"/>
    </location>
</feature>
<feature type="transmembrane region" description="Helical" evidence="6">
    <location>
        <begin position="385"/>
        <end position="408"/>
    </location>
</feature>
<keyword evidence="3 6" id="KW-0812">Transmembrane</keyword>
<feature type="transmembrane region" description="Helical" evidence="6">
    <location>
        <begin position="351"/>
        <end position="373"/>
    </location>
</feature>
<dbReference type="CDD" id="cd13132">
    <property type="entry name" value="MATE_eukaryotic"/>
    <property type="match status" value="1"/>
</dbReference>
<dbReference type="InterPro" id="IPR045069">
    <property type="entry name" value="MATE_euk"/>
</dbReference>
<comment type="similarity">
    <text evidence="2 6">Belongs to the multi antimicrobial extrusion (MATE) (TC 2.A.66.1) family.</text>
</comment>
<dbReference type="GO" id="GO:0016020">
    <property type="term" value="C:membrane"/>
    <property type="evidence" value="ECO:0007669"/>
    <property type="project" value="UniProtKB-SubCell"/>
</dbReference>
<comment type="subcellular location">
    <subcellularLocation>
        <location evidence="1">Membrane</location>
        <topology evidence="1">Multi-pass membrane protein</topology>
    </subcellularLocation>
</comment>
<sequence>MDSNISMNVALLPESTNSEEQEENQLPLTAKHVEVDGVPLVFAEVSKAFQLAWPLTVYSVAGYAIVVITFMFVGRHGGELELSSAAIAGSFSAVTGFSVTVGLASTMETLCGQAYGAKKYHMLGVYMQAGWIVGLAVSVLVMILWLNMESVLKAVGQDPQIARMAAEYLRYTMPGLFGAALLQPIVKYLQSQSVVIPLLVCSCVAVTFHAVACQLAIVTFNFGFTGGAAATTTSYLFLLIILAIYTWGSGKYRKTWDGFTLEAFHYVGDYVKLALPSTCMMCFEFWTVELLVLAAGLLPKPELQVSILTICLYTTNVAYNVPIGLSAAVSTRVSNELGAFRPAAAKLSGKVILAISICCAICIASSMVIFRHVLGKAFSTIEEVVLGVASLMPLVALSSIFDGIQGVLSGIARGCGRQDIGAIINLTAFYIVGLPCGLFLGFMQQMNVKGLWMGYLVGQLMQTLLLVLLVATTNWNKMAEAALRRVHADPLLPTSDTSEQ</sequence>
<evidence type="ECO:0000256" key="5">
    <source>
        <dbReference type="ARBA" id="ARBA00023136"/>
    </source>
</evidence>
<feature type="transmembrane region" description="Helical" evidence="6">
    <location>
        <begin position="228"/>
        <end position="247"/>
    </location>
</feature>
<comment type="caution">
    <text evidence="6">Lacks conserved residue(s) required for the propagation of feature annotation.</text>
</comment>
<dbReference type="AlphaFoldDB" id="A0ABD3ICQ2"/>
<dbReference type="EMBL" id="JBJQOH010000001">
    <property type="protein sequence ID" value="KAL3700522.1"/>
    <property type="molecule type" value="Genomic_DNA"/>
</dbReference>
<protein>
    <recommendedName>
        <fullName evidence="6">Protein DETOXIFICATION</fullName>
    </recommendedName>
    <alternativeName>
        <fullName evidence="6">Multidrug and toxic compound extrusion protein</fullName>
    </alternativeName>
</protein>
<evidence type="ECO:0000256" key="2">
    <source>
        <dbReference type="ARBA" id="ARBA00010199"/>
    </source>
</evidence>
<dbReference type="InterPro" id="IPR002528">
    <property type="entry name" value="MATE_fam"/>
</dbReference>
<evidence type="ECO:0000256" key="1">
    <source>
        <dbReference type="ARBA" id="ARBA00004141"/>
    </source>
</evidence>
<evidence type="ECO:0000313" key="7">
    <source>
        <dbReference type="EMBL" id="KAL3700522.1"/>
    </source>
</evidence>
<evidence type="ECO:0000256" key="3">
    <source>
        <dbReference type="ARBA" id="ARBA00022692"/>
    </source>
</evidence>
<evidence type="ECO:0000256" key="4">
    <source>
        <dbReference type="ARBA" id="ARBA00022989"/>
    </source>
</evidence>
<dbReference type="Pfam" id="PF01554">
    <property type="entry name" value="MatE"/>
    <property type="match status" value="2"/>
</dbReference>
<feature type="transmembrane region" description="Helical" evidence="6">
    <location>
        <begin position="452"/>
        <end position="475"/>
    </location>
</feature>
<proteinExistence type="inferred from homology"/>
<gene>
    <name evidence="7" type="ORF">R1sor_018544</name>
</gene>
<comment type="caution">
    <text evidence="7">The sequence shown here is derived from an EMBL/GenBank/DDBJ whole genome shotgun (WGS) entry which is preliminary data.</text>
</comment>
<accession>A0ABD3ICQ2</accession>
<keyword evidence="8" id="KW-1185">Reference proteome</keyword>
<evidence type="ECO:0000256" key="6">
    <source>
        <dbReference type="RuleBase" id="RU004914"/>
    </source>
</evidence>
<name>A0ABD3ICQ2_9MARC</name>
<keyword evidence="5 6" id="KW-0472">Membrane</keyword>
<organism evidence="7 8">
    <name type="scientific">Riccia sorocarpa</name>
    <dbReference type="NCBI Taxonomy" id="122646"/>
    <lineage>
        <taxon>Eukaryota</taxon>
        <taxon>Viridiplantae</taxon>
        <taxon>Streptophyta</taxon>
        <taxon>Embryophyta</taxon>
        <taxon>Marchantiophyta</taxon>
        <taxon>Marchantiopsida</taxon>
        <taxon>Marchantiidae</taxon>
        <taxon>Marchantiales</taxon>
        <taxon>Ricciaceae</taxon>
        <taxon>Riccia</taxon>
    </lineage>
</organism>
<evidence type="ECO:0000313" key="8">
    <source>
        <dbReference type="Proteomes" id="UP001633002"/>
    </source>
</evidence>
<feature type="transmembrane region" description="Helical" evidence="6">
    <location>
        <begin position="198"/>
        <end position="222"/>
    </location>
</feature>
<dbReference type="Proteomes" id="UP001633002">
    <property type="component" value="Unassembled WGS sequence"/>
</dbReference>
<dbReference type="PANTHER" id="PTHR11206">
    <property type="entry name" value="MULTIDRUG RESISTANCE PROTEIN"/>
    <property type="match status" value="1"/>
</dbReference>
<dbReference type="NCBIfam" id="TIGR00797">
    <property type="entry name" value="matE"/>
    <property type="match status" value="1"/>
</dbReference>
<keyword evidence="4 6" id="KW-1133">Transmembrane helix</keyword>
<feature type="transmembrane region" description="Helical" evidence="6">
    <location>
        <begin position="125"/>
        <end position="148"/>
    </location>
</feature>
<feature type="transmembrane region" description="Helical" evidence="6">
    <location>
        <begin position="51"/>
        <end position="73"/>
    </location>
</feature>
<reference evidence="7 8" key="1">
    <citation type="submission" date="2024-09" db="EMBL/GenBank/DDBJ databases">
        <title>Chromosome-scale assembly of Riccia sorocarpa.</title>
        <authorList>
            <person name="Paukszto L."/>
        </authorList>
    </citation>
    <scope>NUCLEOTIDE SEQUENCE [LARGE SCALE GENOMIC DNA]</scope>
    <source>
        <strain evidence="7">LP-2024</strain>
        <tissue evidence="7">Aerial parts of the thallus</tissue>
    </source>
</reference>
<feature type="transmembrane region" description="Helical" evidence="6">
    <location>
        <begin position="85"/>
        <end position="104"/>
    </location>
</feature>